<proteinExistence type="predicted"/>
<accession>A0ABS0AJU7</accession>
<evidence type="ECO:0000256" key="1">
    <source>
        <dbReference type="ARBA" id="ARBA00004196"/>
    </source>
</evidence>
<dbReference type="InterPro" id="IPR050553">
    <property type="entry name" value="Thioredoxin_ResA/DsbE_sf"/>
</dbReference>
<protein>
    <recommendedName>
        <fullName evidence="4">Thioredoxin domain-containing protein</fullName>
    </recommendedName>
</protein>
<comment type="caution">
    <text evidence="5">The sequence shown here is derived from an EMBL/GenBank/DDBJ whole genome shotgun (WGS) entry which is preliminary data.</text>
</comment>
<dbReference type="InterPro" id="IPR013740">
    <property type="entry name" value="Redoxin"/>
</dbReference>
<dbReference type="SUPFAM" id="SSF52833">
    <property type="entry name" value="Thioredoxin-like"/>
    <property type="match status" value="1"/>
</dbReference>
<dbReference type="EMBL" id="ARXR01000043">
    <property type="protein sequence ID" value="MBF5054408.1"/>
    <property type="molecule type" value="Genomic_DNA"/>
</dbReference>
<dbReference type="PANTHER" id="PTHR42852:SF13">
    <property type="entry name" value="PROTEIN DIPZ"/>
    <property type="match status" value="1"/>
</dbReference>
<dbReference type="RefSeq" id="WP_194856761.1">
    <property type="nucleotide sequence ID" value="NZ_ARXR01000043.1"/>
</dbReference>
<dbReference type="PROSITE" id="PS51352">
    <property type="entry name" value="THIOREDOXIN_2"/>
    <property type="match status" value="1"/>
</dbReference>
<comment type="subcellular location">
    <subcellularLocation>
        <location evidence="1">Cell envelope</location>
    </subcellularLocation>
</comment>
<sequence length="145" mass="15745">MTLAVSSTDQPAPEVTLHRLDGTPVALSALSEDRLTLVNLWASWCPPCRREMPVLEQGQSDYPGVRFVYANQGESAEIIRGYLLEEGLRLDNVVSDPHSDLARALGGSGLPTTVLIGRDGTLVNSHVGPLSRASLHHFINPHLQE</sequence>
<gene>
    <name evidence="5" type="ORF">ISO4_03010</name>
</gene>
<dbReference type="Gene3D" id="3.40.30.10">
    <property type="entry name" value="Glutaredoxin"/>
    <property type="match status" value="1"/>
</dbReference>
<evidence type="ECO:0000259" key="4">
    <source>
        <dbReference type="PROSITE" id="PS51352"/>
    </source>
</evidence>
<dbReference type="Proteomes" id="UP000644441">
    <property type="component" value="Unassembled WGS sequence"/>
</dbReference>
<keyword evidence="2" id="KW-0201">Cytochrome c-type biogenesis</keyword>
<evidence type="ECO:0000313" key="5">
    <source>
        <dbReference type="EMBL" id="MBF5054408.1"/>
    </source>
</evidence>
<keyword evidence="3" id="KW-0676">Redox-active center</keyword>
<feature type="domain" description="Thioredoxin" evidence="4">
    <location>
        <begin position="6"/>
        <end position="144"/>
    </location>
</feature>
<dbReference type="CDD" id="cd02966">
    <property type="entry name" value="TlpA_like_family"/>
    <property type="match status" value="1"/>
</dbReference>
<dbReference type="PROSITE" id="PS00194">
    <property type="entry name" value="THIOREDOXIN_1"/>
    <property type="match status" value="1"/>
</dbReference>
<dbReference type="PANTHER" id="PTHR42852">
    <property type="entry name" value="THIOL:DISULFIDE INTERCHANGE PROTEIN DSBE"/>
    <property type="match status" value="1"/>
</dbReference>
<keyword evidence="6" id="KW-1185">Reference proteome</keyword>
<evidence type="ECO:0000256" key="3">
    <source>
        <dbReference type="ARBA" id="ARBA00023284"/>
    </source>
</evidence>
<reference evidence="5 6" key="1">
    <citation type="submission" date="2012-09" db="EMBL/GenBank/DDBJ databases">
        <title>Genome Sequence of alkane-degrading Bacterium Alcanivorax venustensis ISO4.</title>
        <authorList>
            <person name="Lai Q."/>
            <person name="Shao Z."/>
        </authorList>
    </citation>
    <scope>NUCLEOTIDE SEQUENCE [LARGE SCALE GENOMIC DNA]</scope>
    <source>
        <strain evidence="5 6">ISO4</strain>
    </source>
</reference>
<evidence type="ECO:0000313" key="6">
    <source>
        <dbReference type="Proteomes" id="UP000644441"/>
    </source>
</evidence>
<dbReference type="InterPro" id="IPR036249">
    <property type="entry name" value="Thioredoxin-like_sf"/>
</dbReference>
<dbReference type="Pfam" id="PF08534">
    <property type="entry name" value="Redoxin"/>
    <property type="match status" value="1"/>
</dbReference>
<dbReference type="InterPro" id="IPR013766">
    <property type="entry name" value="Thioredoxin_domain"/>
</dbReference>
<organism evidence="5 6">
    <name type="scientific">Alloalcanivorax venustensis ISO4</name>
    <dbReference type="NCBI Taxonomy" id="1177184"/>
    <lineage>
        <taxon>Bacteria</taxon>
        <taxon>Pseudomonadati</taxon>
        <taxon>Pseudomonadota</taxon>
        <taxon>Gammaproteobacteria</taxon>
        <taxon>Oceanospirillales</taxon>
        <taxon>Alcanivoracaceae</taxon>
        <taxon>Alloalcanivorax</taxon>
    </lineage>
</organism>
<name>A0ABS0AJU7_9GAMM</name>
<dbReference type="InterPro" id="IPR017937">
    <property type="entry name" value="Thioredoxin_CS"/>
</dbReference>
<evidence type="ECO:0000256" key="2">
    <source>
        <dbReference type="ARBA" id="ARBA00022748"/>
    </source>
</evidence>